<dbReference type="PANTHER" id="PTHR10492">
    <property type="match status" value="1"/>
</dbReference>
<dbReference type="GO" id="GO:0000723">
    <property type="term" value="P:telomere maintenance"/>
    <property type="evidence" value="ECO:0007669"/>
    <property type="project" value="InterPro"/>
</dbReference>
<keyword evidence="5" id="KW-1185">Reference proteome</keyword>
<keyword evidence="1" id="KW-0233">DNA recombination</keyword>
<dbReference type="InterPro" id="IPR027417">
    <property type="entry name" value="P-loop_NTPase"/>
</dbReference>
<dbReference type="Gene3D" id="3.40.50.300">
    <property type="entry name" value="P-loop containing nucleotide triphosphate hydrolases"/>
    <property type="match status" value="1"/>
</dbReference>
<keyword evidence="1" id="KW-0378">Hydrolase</keyword>
<dbReference type="GO" id="GO:0005524">
    <property type="term" value="F:ATP binding"/>
    <property type="evidence" value="ECO:0007669"/>
    <property type="project" value="UniProtKB-KW"/>
</dbReference>
<accession>A0A0C9LZB4</accession>
<dbReference type="EMBL" id="DF837290">
    <property type="protein sequence ID" value="GAN11810.1"/>
    <property type="molecule type" value="Genomic_DNA"/>
</dbReference>
<evidence type="ECO:0000259" key="3">
    <source>
        <dbReference type="Pfam" id="PF21530"/>
    </source>
</evidence>
<dbReference type="Proteomes" id="UP000053815">
    <property type="component" value="Unassembled WGS sequence"/>
</dbReference>
<feature type="domain" description="DNA helicase Pif1-like DEAD-box helicase" evidence="2">
    <location>
        <begin position="27"/>
        <end position="119"/>
    </location>
</feature>
<dbReference type="GO" id="GO:0043139">
    <property type="term" value="F:5'-3' DNA helicase activity"/>
    <property type="evidence" value="ECO:0007669"/>
    <property type="project" value="UniProtKB-EC"/>
</dbReference>
<dbReference type="OrthoDB" id="3691720at2759"/>
<feature type="non-terminal residue" evidence="4">
    <location>
        <position position="369"/>
    </location>
</feature>
<dbReference type="InterPro" id="IPR049163">
    <property type="entry name" value="Pif1-like_2B_dom"/>
</dbReference>
<dbReference type="GO" id="GO:0006281">
    <property type="term" value="P:DNA repair"/>
    <property type="evidence" value="ECO:0007669"/>
    <property type="project" value="UniProtKB-KW"/>
</dbReference>
<protein>
    <recommendedName>
        <fullName evidence="1">ATP-dependent DNA helicase</fullName>
        <ecNumber evidence="1">5.6.2.3</ecNumber>
    </recommendedName>
</protein>
<keyword evidence="1" id="KW-0067">ATP-binding</keyword>
<evidence type="ECO:0000259" key="2">
    <source>
        <dbReference type="Pfam" id="PF05970"/>
    </source>
</evidence>
<reference evidence="4" key="1">
    <citation type="submission" date="2014-09" db="EMBL/GenBank/DDBJ databases">
        <title>Draft genome sequence of an oleaginous Mucoromycotina fungus Mucor ambiguus NBRC6742.</title>
        <authorList>
            <person name="Takeda I."/>
            <person name="Yamane N."/>
            <person name="Morita T."/>
            <person name="Tamano K."/>
            <person name="Machida M."/>
            <person name="Baker S."/>
            <person name="Koike H."/>
        </authorList>
    </citation>
    <scope>NUCLEOTIDE SEQUENCE</scope>
    <source>
        <strain evidence="4">NBRC 6742</strain>
    </source>
</reference>
<dbReference type="GO" id="GO:0016887">
    <property type="term" value="F:ATP hydrolysis activity"/>
    <property type="evidence" value="ECO:0007669"/>
    <property type="project" value="RHEA"/>
</dbReference>
<comment type="cofactor">
    <cofactor evidence="1">
        <name>Mg(2+)</name>
        <dbReference type="ChEBI" id="CHEBI:18420"/>
    </cofactor>
</comment>
<keyword evidence="1" id="KW-0547">Nucleotide-binding</keyword>
<dbReference type="CDD" id="cd18809">
    <property type="entry name" value="SF1_C_RecD"/>
    <property type="match status" value="1"/>
</dbReference>
<evidence type="ECO:0000313" key="5">
    <source>
        <dbReference type="Proteomes" id="UP000053815"/>
    </source>
</evidence>
<proteinExistence type="inferred from homology"/>
<dbReference type="SUPFAM" id="SSF52540">
    <property type="entry name" value="P-loop containing nucleoside triphosphate hydrolases"/>
    <property type="match status" value="2"/>
</dbReference>
<dbReference type="AlphaFoldDB" id="A0A0C9LZB4"/>
<evidence type="ECO:0000313" key="4">
    <source>
        <dbReference type="EMBL" id="GAN11810.1"/>
    </source>
</evidence>
<dbReference type="PANTHER" id="PTHR10492:SF92">
    <property type="entry name" value="ATP-DEPENDENT DNA HELICASE"/>
    <property type="match status" value="1"/>
</dbReference>
<dbReference type="GO" id="GO:0006310">
    <property type="term" value="P:DNA recombination"/>
    <property type="evidence" value="ECO:0007669"/>
    <property type="project" value="UniProtKB-KW"/>
</dbReference>
<dbReference type="EC" id="5.6.2.3" evidence="1"/>
<dbReference type="Pfam" id="PF21530">
    <property type="entry name" value="Pif1_2B_dom"/>
    <property type="match status" value="1"/>
</dbReference>
<evidence type="ECO:0000256" key="1">
    <source>
        <dbReference type="RuleBase" id="RU363044"/>
    </source>
</evidence>
<keyword evidence="1 4" id="KW-0347">Helicase</keyword>
<dbReference type="STRING" id="91626.A0A0C9LZB4"/>
<keyword evidence="1" id="KW-0234">DNA repair</keyword>
<dbReference type="InterPro" id="IPR010285">
    <property type="entry name" value="DNA_helicase_pif1-like_DEAD"/>
</dbReference>
<keyword evidence="1" id="KW-0227">DNA damage</keyword>
<comment type="catalytic activity">
    <reaction evidence="1">
        <text>ATP + H2O = ADP + phosphate + H(+)</text>
        <dbReference type="Rhea" id="RHEA:13065"/>
        <dbReference type="ChEBI" id="CHEBI:15377"/>
        <dbReference type="ChEBI" id="CHEBI:15378"/>
        <dbReference type="ChEBI" id="CHEBI:30616"/>
        <dbReference type="ChEBI" id="CHEBI:43474"/>
        <dbReference type="ChEBI" id="CHEBI:456216"/>
        <dbReference type="EC" id="5.6.2.3"/>
    </reaction>
</comment>
<dbReference type="Pfam" id="PF05970">
    <property type="entry name" value="PIF1"/>
    <property type="match status" value="1"/>
</dbReference>
<gene>
    <name evidence="4" type="ORF">MAM1_1001d11414</name>
</gene>
<name>A0A0C9LZB4_9FUNG</name>
<organism evidence="4">
    <name type="scientific">Mucor ambiguus</name>
    <dbReference type="NCBI Taxonomy" id="91626"/>
    <lineage>
        <taxon>Eukaryota</taxon>
        <taxon>Fungi</taxon>
        <taxon>Fungi incertae sedis</taxon>
        <taxon>Mucoromycota</taxon>
        <taxon>Mucoromycotina</taxon>
        <taxon>Mucoromycetes</taxon>
        <taxon>Mucorales</taxon>
        <taxon>Mucorineae</taxon>
        <taxon>Mucoraceae</taxon>
        <taxon>Mucor</taxon>
    </lineage>
</organism>
<comment type="similarity">
    <text evidence="1">Belongs to the helicase family.</text>
</comment>
<sequence>MVLVVLEKPTCIMLFLLKSEQIQELHWHVLLQTDETSTCHFSKQSNIAKLLKDAKIIIWDEAPMTHKNAFQAVDRSLRDLMSSVHLSYAGKPFGGKVVVLGGDFRQVLPVVKKGSDQHQSGDTLVINPHLHCYYIKDYSGIVEIAFGNMSMMASPMFFTDTTTILAATNAAVDKINDLALAVFPGDSVVYLSEDEHIIDSALSSDTPIEYLNKLKPSGMPLHELKLKVNQPIICLRNINPRQGLCNGTRLVVRNLMRNTIEAEIAYGDHQGNFVYIPRVSLHSDQDTADLEGKLSRRQFPVQSAFAITINKAQGQTLRNGIVSLLDPVFSHGQLYVAFSRVTSANHLKVVLPKAENEQSRQTTNCSEKG</sequence>
<feature type="domain" description="DNA helicase Pif1-like 2B" evidence="3">
    <location>
        <begin position="209"/>
        <end position="255"/>
    </location>
</feature>